<organism evidence="1 2">
    <name type="scientific">Candidatus Yonathbacteria bacterium RIFCSPHIGHO2_02_FULL_44_14</name>
    <dbReference type="NCBI Taxonomy" id="1802724"/>
    <lineage>
        <taxon>Bacteria</taxon>
        <taxon>Candidatus Yonathiibacteriota</taxon>
    </lineage>
</organism>
<accession>A0A1G2S5S1</accession>
<protein>
    <submittedName>
        <fullName evidence="1">Uncharacterized protein</fullName>
    </submittedName>
</protein>
<dbReference type="EMBL" id="MHUT01000020">
    <property type="protein sequence ID" value="OHA80443.1"/>
    <property type="molecule type" value="Genomic_DNA"/>
</dbReference>
<sequence>MKHSFNLPRILVLPLASIMIFFSLGAPRANALIFVPTNDAMLNATSLEHAGFQDVFKMGADTIMYAIGQQLLTSLTDSTVNWIKGGFNGSPAFAVDPTKLFLDTANMVSGGLANQIRGIETCNFDFNFNNDLANRVSLSTRSGATAKFQDQISCPFPSNINASDFSKDFSKGGWTAFEASLSDSGNSFGTTWLTAQELSARQSEAQNIKEQQLSWASGFLSMETCGSTDPYTGVATDCRTTTPGKIISDTLSKSIGTDMDRFGFADNMNKIISAFVASLTSSVTSGIF</sequence>
<name>A0A1G2S5S1_9BACT</name>
<evidence type="ECO:0000313" key="2">
    <source>
        <dbReference type="Proteomes" id="UP000179118"/>
    </source>
</evidence>
<comment type="caution">
    <text evidence="1">The sequence shown here is derived from an EMBL/GenBank/DDBJ whole genome shotgun (WGS) entry which is preliminary data.</text>
</comment>
<dbReference type="Proteomes" id="UP000179118">
    <property type="component" value="Unassembled WGS sequence"/>
</dbReference>
<evidence type="ECO:0000313" key="1">
    <source>
        <dbReference type="EMBL" id="OHA80443.1"/>
    </source>
</evidence>
<dbReference type="AlphaFoldDB" id="A0A1G2S5S1"/>
<gene>
    <name evidence="1" type="ORF">A3D51_03440</name>
</gene>
<reference evidence="1 2" key="1">
    <citation type="journal article" date="2016" name="Nat. Commun.">
        <title>Thousands of microbial genomes shed light on interconnected biogeochemical processes in an aquifer system.</title>
        <authorList>
            <person name="Anantharaman K."/>
            <person name="Brown C.T."/>
            <person name="Hug L.A."/>
            <person name="Sharon I."/>
            <person name="Castelle C.J."/>
            <person name="Probst A.J."/>
            <person name="Thomas B.C."/>
            <person name="Singh A."/>
            <person name="Wilkins M.J."/>
            <person name="Karaoz U."/>
            <person name="Brodie E.L."/>
            <person name="Williams K.H."/>
            <person name="Hubbard S.S."/>
            <person name="Banfield J.F."/>
        </authorList>
    </citation>
    <scope>NUCLEOTIDE SEQUENCE [LARGE SCALE GENOMIC DNA]</scope>
</reference>
<proteinExistence type="predicted"/>